<dbReference type="AlphaFoldDB" id="A0A411WN72"/>
<dbReference type="SUPFAM" id="SSF49401">
    <property type="entry name" value="Bacterial adhesins"/>
    <property type="match status" value="1"/>
</dbReference>
<protein>
    <submittedName>
        <fullName evidence="3">Type 1 fimbrial protein</fullName>
    </submittedName>
</protein>
<gene>
    <name evidence="3" type="ORF">EKN56_15200</name>
</gene>
<sequence length="172" mass="17893">MLKRIFLLNMLLSVLAFSSGQEVHAADVNISGKVIAAACTVSPILIAGQEVSLGNMGRSLFQNANDTGTWISFSLDLTNCPAGTTKSTVTFNGTPDSTDNTLFANTEPAGSAASHMAKDADRSVVLSNNSTMTVNVDAGTVTFPLAARLYTPLGAAEPGQVSSSVLVNFTYQ</sequence>
<organism evidence="3 4">
    <name type="scientific">Limnobaculum zhutongyuii</name>
    <dbReference type="NCBI Taxonomy" id="2498113"/>
    <lineage>
        <taxon>Bacteria</taxon>
        <taxon>Pseudomonadati</taxon>
        <taxon>Pseudomonadota</taxon>
        <taxon>Gammaproteobacteria</taxon>
        <taxon>Enterobacterales</taxon>
        <taxon>Budviciaceae</taxon>
        <taxon>Limnobaculum</taxon>
    </lineage>
</organism>
<feature type="signal peptide" evidence="1">
    <location>
        <begin position="1"/>
        <end position="25"/>
    </location>
</feature>
<dbReference type="PANTHER" id="PTHR33420:SF27">
    <property type="entry name" value="PROTEIN FIMG"/>
    <property type="match status" value="1"/>
</dbReference>
<feature type="chain" id="PRO_5019057508" evidence="1">
    <location>
        <begin position="26"/>
        <end position="172"/>
    </location>
</feature>
<dbReference type="GO" id="GO:0009289">
    <property type="term" value="C:pilus"/>
    <property type="evidence" value="ECO:0007669"/>
    <property type="project" value="InterPro"/>
</dbReference>
<feature type="domain" description="Fimbrial-type adhesion" evidence="2">
    <location>
        <begin position="29"/>
        <end position="172"/>
    </location>
</feature>
<dbReference type="InterPro" id="IPR008966">
    <property type="entry name" value="Adhesion_dom_sf"/>
</dbReference>
<dbReference type="GO" id="GO:0043709">
    <property type="term" value="P:cell adhesion involved in single-species biofilm formation"/>
    <property type="evidence" value="ECO:0007669"/>
    <property type="project" value="TreeGrafter"/>
</dbReference>
<accession>A0A411WN72</accession>
<dbReference type="Pfam" id="PF00419">
    <property type="entry name" value="Fimbrial"/>
    <property type="match status" value="1"/>
</dbReference>
<dbReference type="Proteomes" id="UP000293154">
    <property type="component" value="Chromosome"/>
</dbReference>
<dbReference type="InterPro" id="IPR036937">
    <property type="entry name" value="Adhesion_dom_fimbrial_sf"/>
</dbReference>
<evidence type="ECO:0000313" key="4">
    <source>
        <dbReference type="Proteomes" id="UP000293154"/>
    </source>
</evidence>
<dbReference type="InterPro" id="IPR050263">
    <property type="entry name" value="Bact_Fimbrial_Adh_Pro"/>
</dbReference>
<keyword evidence="1" id="KW-0732">Signal</keyword>
<dbReference type="OrthoDB" id="6495165at2"/>
<evidence type="ECO:0000256" key="1">
    <source>
        <dbReference type="SAM" id="SignalP"/>
    </source>
</evidence>
<evidence type="ECO:0000313" key="3">
    <source>
        <dbReference type="EMBL" id="QBH97632.1"/>
    </source>
</evidence>
<dbReference type="InterPro" id="IPR000259">
    <property type="entry name" value="Adhesion_dom_fimbrial"/>
</dbReference>
<dbReference type="Gene3D" id="2.60.40.1090">
    <property type="entry name" value="Fimbrial-type adhesion domain"/>
    <property type="match status" value="1"/>
</dbReference>
<dbReference type="PANTHER" id="PTHR33420">
    <property type="entry name" value="FIMBRIAL SUBUNIT ELFA-RELATED"/>
    <property type="match status" value="1"/>
</dbReference>
<keyword evidence="4" id="KW-1185">Reference proteome</keyword>
<reference evidence="3 4" key="1">
    <citation type="submission" date="2019-03" db="EMBL/GenBank/DDBJ databases">
        <title>Pragia sp. nov. isolated from the gut tract of Carduelis flavirostris.</title>
        <authorList>
            <person name="Ge Y."/>
        </authorList>
    </citation>
    <scope>NUCLEOTIDE SEQUENCE [LARGE SCALE GENOMIC DNA]</scope>
    <source>
        <strain evidence="3 4">CF-458</strain>
    </source>
</reference>
<dbReference type="EMBL" id="CP034752">
    <property type="protein sequence ID" value="QBH97632.1"/>
    <property type="molecule type" value="Genomic_DNA"/>
</dbReference>
<dbReference type="KEGG" id="prag:EKN56_15200"/>
<proteinExistence type="predicted"/>
<dbReference type="RefSeq" id="WP_130592564.1">
    <property type="nucleotide sequence ID" value="NZ_CP034752.1"/>
</dbReference>
<name>A0A411WN72_9GAMM</name>
<evidence type="ECO:0000259" key="2">
    <source>
        <dbReference type="Pfam" id="PF00419"/>
    </source>
</evidence>